<evidence type="ECO:0000313" key="3">
    <source>
        <dbReference type="Proteomes" id="UP000051660"/>
    </source>
</evidence>
<reference evidence="2 3" key="1">
    <citation type="submission" date="2014-03" db="EMBL/GenBank/DDBJ databases">
        <title>Bradyrhizobium valentinum sp. nov., isolated from effective nodules of Lupinus mariae-josephae, a lupine endemic of basic-lime soils in Eastern Spain.</title>
        <authorList>
            <person name="Duran D."/>
            <person name="Rey L."/>
            <person name="Navarro A."/>
            <person name="Busquets A."/>
            <person name="Imperial J."/>
            <person name="Ruiz-Argueso T."/>
        </authorList>
    </citation>
    <scope>NUCLEOTIDE SEQUENCE [LARGE SCALE GENOMIC DNA]</scope>
    <source>
        <strain evidence="2 3">CCBAU 23086</strain>
    </source>
</reference>
<proteinExistence type="predicted"/>
<evidence type="ECO:0000256" key="1">
    <source>
        <dbReference type="SAM" id="MobiDB-lite"/>
    </source>
</evidence>
<accession>A0A0R3MEB3</accession>
<name>A0A0R3MEB3_9BRAD</name>
<feature type="compositionally biased region" description="Polar residues" evidence="1">
    <location>
        <begin position="1"/>
        <end position="13"/>
    </location>
</feature>
<evidence type="ECO:0000313" key="2">
    <source>
        <dbReference type="EMBL" id="KRR18457.1"/>
    </source>
</evidence>
<dbReference type="AlphaFoldDB" id="A0A0R3MEB3"/>
<organism evidence="2 3">
    <name type="scientific">Bradyrhizobium lablabi</name>
    <dbReference type="NCBI Taxonomy" id="722472"/>
    <lineage>
        <taxon>Bacteria</taxon>
        <taxon>Pseudomonadati</taxon>
        <taxon>Pseudomonadota</taxon>
        <taxon>Alphaproteobacteria</taxon>
        <taxon>Hyphomicrobiales</taxon>
        <taxon>Nitrobacteraceae</taxon>
        <taxon>Bradyrhizobium</taxon>
    </lineage>
</organism>
<comment type="caution">
    <text evidence="2">The sequence shown here is derived from an EMBL/GenBank/DDBJ whole genome shotgun (WGS) entry which is preliminary data.</text>
</comment>
<protein>
    <submittedName>
        <fullName evidence="2">Uncharacterized protein</fullName>
    </submittedName>
</protein>
<gene>
    <name evidence="2" type="ORF">CQ14_34825</name>
</gene>
<sequence>MRNARQQWTSAQHQAAGVSSDVAEVANRPKNRPGRRERSSMTILLMVPKAALVRSRTILNF</sequence>
<dbReference type="EMBL" id="LLYB01000105">
    <property type="protein sequence ID" value="KRR18457.1"/>
    <property type="molecule type" value="Genomic_DNA"/>
</dbReference>
<dbReference type="Proteomes" id="UP000051660">
    <property type="component" value="Unassembled WGS sequence"/>
</dbReference>
<feature type="region of interest" description="Disordered" evidence="1">
    <location>
        <begin position="1"/>
        <end position="39"/>
    </location>
</feature>